<comment type="caution">
    <text evidence="2">The sequence shown here is derived from an EMBL/GenBank/DDBJ whole genome shotgun (WGS) entry which is preliminary data.</text>
</comment>
<evidence type="ECO:0000313" key="3">
    <source>
        <dbReference type="Proteomes" id="UP001430953"/>
    </source>
</evidence>
<evidence type="ECO:0000313" key="2">
    <source>
        <dbReference type="EMBL" id="KAL0132329.1"/>
    </source>
</evidence>
<reference evidence="2 3" key="1">
    <citation type="submission" date="2023-03" db="EMBL/GenBank/DDBJ databases">
        <title>High recombination rates correlate with genetic variation in Cardiocondyla obscurior ants.</title>
        <authorList>
            <person name="Errbii M."/>
        </authorList>
    </citation>
    <scope>NUCLEOTIDE SEQUENCE [LARGE SCALE GENOMIC DNA]</scope>
    <source>
        <strain evidence="2">Alpha-2009</strain>
        <tissue evidence="2">Whole body</tissue>
    </source>
</reference>
<dbReference type="AlphaFoldDB" id="A0AAW2GYI8"/>
<sequence>MKGNHRAARIDPQVSGISPPSRGGDVFSCETAAGVTKRVLIISRATENSVPGVFASRLQSVFQHANITTRVFVSSHVILRLHVKQNFAIVNKKIANKARESEGEKRGKLCVRKW</sequence>
<protein>
    <submittedName>
        <fullName evidence="2">Uncharacterized protein</fullName>
    </submittedName>
</protein>
<feature type="region of interest" description="Disordered" evidence="1">
    <location>
        <begin position="1"/>
        <end position="22"/>
    </location>
</feature>
<organism evidence="2 3">
    <name type="scientific">Cardiocondyla obscurior</name>
    <dbReference type="NCBI Taxonomy" id="286306"/>
    <lineage>
        <taxon>Eukaryota</taxon>
        <taxon>Metazoa</taxon>
        <taxon>Ecdysozoa</taxon>
        <taxon>Arthropoda</taxon>
        <taxon>Hexapoda</taxon>
        <taxon>Insecta</taxon>
        <taxon>Pterygota</taxon>
        <taxon>Neoptera</taxon>
        <taxon>Endopterygota</taxon>
        <taxon>Hymenoptera</taxon>
        <taxon>Apocrita</taxon>
        <taxon>Aculeata</taxon>
        <taxon>Formicoidea</taxon>
        <taxon>Formicidae</taxon>
        <taxon>Myrmicinae</taxon>
        <taxon>Cardiocondyla</taxon>
    </lineage>
</organism>
<proteinExistence type="predicted"/>
<name>A0AAW2GYI8_9HYME</name>
<dbReference type="Proteomes" id="UP001430953">
    <property type="component" value="Unassembled WGS sequence"/>
</dbReference>
<evidence type="ECO:0000256" key="1">
    <source>
        <dbReference type="SAM" id="MobiDB-lite"/>
    </source>
</evidence>
<accession>A0AAW2GYI8</accession>
<dbReference type="EMBL" id="JADYXP020000001">
    <property type="protein sequence ID" value="KAL0132329.1"/>
    <property type="molecule type" value="Genomic_DNA"/>
</dbReference>
<gene>
    <name evidence="2" type="ORF">PUN28_000251</name>
</gene>
<keyword evidence="3" id="KW-1185">Reference proteome</keyword>